<dbReference type="Gene3D" id="3.40.190.10">
    <property type="entry name" value="Periplasmic binding protein-like II"/>
    <property type="match status" value="1"/>
</dbReference>
<organism evidence="3 4">
    <name type="scientific">Lampropedia aestuarii</name>
    <dbReference type="NCBI Taxonomy" id="2562762"/>
    <lineage>
        <taxon>Bacteria</taxon>
        <taxon>Pseudomonadati</taxon>
        <taxon>Pseudomonadota</taxon>
        <taxon>Betaproteobacteria</taxon>
        <taxon>Burkholderiales</taxon>
        <taxon>Comamonadaceae</taxon>
        <taxon>Lampropedia</taxon>
    </lineage>
</organism>
<dbReference type="Proteomes" id="UP000306236">
    <property type="component" value="Unassembled WGS sequence"/>
</dbReference>
<proteinExistence type="inferred from homology"/>
<dbReference type="AlphaFoldDB" id="A0A4S5BKD4"/>
<feature type="signal peptide" evidence="2">
    <location>
        <begin position="1"/>
        <end position="23"/>
    </location>
</feature>
<evidence type="ECO:0000256" key="1">
    <source>
        <dbReference type="ARBA" id="ARBA00006987"/>
    </source>
</evidence>
<dbReference type="PIRSF" id="PIRSF017082">
    <property type="entry name" value="YflP"/>
    <property type="match status" value="1"/>
</dbReference>
<protein>
    <submittedName>
        <fullName evidence="3">Tripartite tricarboxylate transporter substrate binding protein</fullName>
    </submittedName>
</protein>
<dbReference type="OrthoDB" id="8678477at2"/>
<dbReference type="SUPFAM" id="SSF53850">
    <property type="entry name" value="Periplasmic binding protein-like II"/>
    <property type="match status" value="1"/>
</dbReference>
<evidence type="ECO:0000256" key="2">
    <source>
        <dbReference type="SAM" id="SignalP"/>
    </source>
</evidence>
<keyword evidence="4" id="KW-1185">Reference proteome</keyword>
<evidence type="ECO:0000313" key="3">
    <source>
        <dbReference type="EMBL" id="THJ32820.1"/>
    </source>
</evidence>
<feature type="chain" id="PRO_5020305918" evidence="2">
    <location>
        <begin position="24"/>
        <end position="330"/>
    </location>
</feature>
<accession>A0A4S5BKD4</accession>
<dbReference type="Gene3D" id="3.40.190.150">
    <property type="entry name" value="Bordetella uptake gene, domain 1"/>
    <property type="match status" value="1"/>
</dbReference>
<comment type="similarity">
    <text evidence="1">Belongs to the UPF0065 (bug) family.</text>
</comment>
<dbReference type="InterPro" id="IPR005064">
    <property type="entry name" value="BUG"/>
</dbReference>
<dbReference type="PANTHER" id="PTHR42928:SF5">
    <property type="entry name" value="BLR1237 PROTEIN"/>
    <property type="match status" value="1"/>
</dbReference>
<dbReference type="Pfam" id="PF03401">
    <property type="entry name" value="TctC"/>
    <property type="match status" value="1"/>
</dbReference>
<dbReference type="CDD" id="cd13578">
    <property type="entry name" value="PBP2_Bug27"/>
    <property type="match status" value="1"/>
</dbReference>
<dbReference type="PANTHER" id="PTHR42928">
    <property type="entry name" value="TRICARBOXYLATE-BINDING PROTEIN"/>
    <property type="match status" value="1"/>
</dbReference>
<reference evidence="3 4" key="1">
    <citation type="submission" date="2019-04" db="EMBL/GenBank/DDBJ databases">
        <title>Lampropedia sp YIM MLB12 draf genome.</title>
        <authorList>
            <person name="Wang Y.-X."/>
        </authorList>
    </citation>
    <scope>NUCLEOTIDE SEQUENCE [LARGE SCALE GENOMIC DNA]</scope>
    <source>
        <strain evidence="3 4">YIM MLB12</strain>
    </source>
</reference>
<comment type="caution">
    <text evidence="3">The sequence shown here is derived from an EMBL/GenBank/DDBJ whole genome shotgun (WGS) entry which is preliminary data.</text>
</comment>
<sequence length="330" mass="34909">MPRLHYFVGIACSMLVTGSFAQAQERTPAQQALASARFTIISPFPAGGPTDVLARTLAEGLSARYGQPAVVENLAGAGGNIGMERAKRARGNGHTLLVVPAGNITINPVLMPNFPFNIQRDFTPITMLANTPNVLVVHRDAGIDTVDALIAKAKAQPDSLSYATPGVGSGLHMAGELFKHNAEVDILHVAYRGTGPAINDVMAGVVPMAFSSLFSVMPYMQAGTLKVLATTSALRSPIAPELPTLNELGVPGIDVSSWYGLLGPAGMESELVQQLAQDAAEILAEPDIQARLTNQGMSSRSMSPAEFASSILVETREWEKLIQARRLVAN</sequence>
<name>A0A4S5BKD4_9BURK</name>
<dbReference type="InterPro" id="IPR042100">
    <property type="entry name" value="Bug_dom1"/>
</dbReference>
<gene>
    <name evidence="3" type="ORF">E8K88_11060</name>
</gene>
<keyword evidence="2" id="KW-0732">Signal</keyword>
<evidence type="ECO:0000313" key="4">
    <source>
        <dbReference type="Proteomes" id="UP000306236"/>
    </source>
</evidence>
<dbReference type="EMBL" id="SSWX01000013">
    <property type="protein sequence ID" value="THJ32820.1"/>
    <property type="molecule type" value="Genomic_DNA"/>
</dbReference>